<name>A0A9W4B5X0_9MYCO</name>
<keyword evidence="4" id="KW-1185">Reference proteome</keyword>
<dbReference type="Pfam" id="PF02720">
    <property type="entry name" value="DUF222"/>
    <property type="match status" value="1"/>
</dbReference>
<evidence type="ECO:0000259" key="2">
    <source>
        <dbReference type="Pfam" id="PF02720"/>
    </source>
</evidence>
<reference evidence="3 4" key="1">
    <citation type="journal article" date="2019" name="Emerg. Microbes Infect.">
        <title>Comprehensive subspecies identification of 175 nontuberculous mycobacteria species based on 7547 genomic profiles.</title>
        <authorList>
            <person name="Matsumoto Y."/>
            <person name="Kinjo T."/>
            <person name="Motooka D."/>
            <person name="Nabeya D."/>
            <person name="Jung N."/>
            <person name="Uechi K."/>
            <person name="Horii T."/>
            <person name="Iida T."/>
            <person name="Fujita J."/>
            <person name="Nakamura S."/>
        </authorList>
    </citation>
    <scope>NUCLEOTIDE SEQUENCE [LARGE SCALE GENOMIC DNA]</scope>
    <source>
        <strain evidence="3 4">JCM 6399</strain>
    </source>
</reference>
<dbReference type="Proteomes" id="UP000465785">
    <property type="component" value="Chromosome"/>
</dbReference>
<evidence type="ECO:0000313" key="3">
    <source>
        <dbReference type="EMBL" id="BBY94462.1"/>
    </source>
</evidence>
<organism evidence="3 4">
    <name type="scientific">Mycobacterium gallinarum</name>
    <dbReference type="NCBI Taxonomy" id="39689"/>
    <lineage>
        <taxon>Bacteria</taxon>
        <taxon>Bacillati</taxon>
        <taxon>Actinomycetota</taxon>
        <taxon>Actinomycetes</taxon>
        <taxon>Mycobacteriales</taxon>
        <taxon>Mycobacteriaceae</taxon>
        <taxon>Mycobacterium</taxon>
    </lineage>
</organism>
<protein>
    <recommendedName>
        <fullName evidence="2">DUF222 domain-containing protein</fullName>
    </recommendedName>
</protein>
<dbReference type="KEGG" id="mgau:MGALJ_41310"/>
<evidence type="ECO:0000313" key="4">
    <source>
        <dbReference type="Proteomes" id="UP000465785"/>
    </source>
</evidence>
<accession>A0A9W4B5X0</accession>
<dbReference type="InterPro" id="IPR003615">
    <property type="entry name" value="HNH_nuc"/>
</dbReference>
<feature type="region of interest" description="Disordered" evidence="1">
    <location>
        <begin position="507"/>
        <end position="552"/>
    </location>
</feature>
<feature type="compositionally biased region" description="Low complexity" evidence="1">
    <location>
        <begin position="463"/>
        <end position="476"/>
    </location>
</feature>
<feature type="compositionally biased region" description="Basic and acidic residues" evidence="1">
    <location>
        <begin position="512"/>
        <end position="526"/>
    </location>
</feature>
<sequence length="552" mass="60326">MGAVSVECMFDQLVEAATRSRGVAAVGAWARVENAACARRLFACADELERMLAADGSDHREQWCLDNWGAVAASIAAAQNVSLGVASHQLLIADALRQRLPRVSEVFAAGAITYRLVSAIVARTRLICDPDAMAKVDTEIAAQVQDWGSLSAHKTDTQIDYWVDRYDPAAVRRTEYSARGCGVDIHDPGDGSGVAFIEGRLIVTDAEALDQRLEAMARAVCENDPRTLEQRRSAALGALGHKADRLVCGCENPDCDARNAVPSAVVVHVIAHEESLTDDTPVQLDGDEPVDPDQKPWQEMTWRELLAPRPPEPKVIAHTPPAAIMGRGMLPAPVLAAKIAGSAKIVPIVHPGNKPPEPRYLPSAVLATFVRCRDMTCRFPGCDHPAYGCDIDHTIAYPVGPTQASNLKCLCRKHHLLKTFWDWQDQQFPDGTVQWTSPQGQTYTTYPGSRLLFPTLCRPTAPVTVTPSTATTDPAARGLAMPRRTTTRAQNRTQAITDERRLNQILVDAETEERMRNRQQGDDPDRSPGSACDDGYFPTRPRPPRDDDPAPF</sequence>
<feature type="compositionally biased region" description="Basic and acidic residues" evidence="1">
    <location>
        <begin position="543"/>
        <end position="552"/>
    </location>
</feature>
<feature type="domain" description="DUF222" evidence="2">
    <location>
        <begin position="30"/>
        <end position="282"/>
    </location>
</feature>
<dbReference type="AlphaFoldDB" id="A0A9W4B5X0"/>
<evidence type="ECO:0000256" key="1">
    <source>
        <dbReference type="SAM" id="MobiDB-lite"/>
    </source>
</evidence>
<proteinExistence type="predicted"/>
<dbReference type="CDD" id="cd00085">
    <property type="entry name" value="HNHc"/>
    <property type="match status" value="1"/>
</dbReference>
<gene>
    <name evidence="3" type="ORF">MGALJ_41310</name>
</gene>
<feature type="region of interest" description="Disordered" evidence="1">
    <location>
        <begin position="463"/>
        <end position="491"/>
    </location>
</feature>
<dbReference type="EMBL" id="AP022601">
    <property type="protein sequence ID" value="BBY94462.1"/>
    <property type="molecule type" value="Genomic_DNA"/>
</dbReference>
<dbReference type="InterPro" id="IPR003870">
    <property type="entry name" value="DUF222"/>
</dbReference>